<evidence type="ECO:0000313" key="4">
    <source>
        <dbReference type="Proteomes" id="UP000176445"/>
    </source>
</evidence>
<accession>A0A1F6CM57</accession>
<dbReference type="EMBL" id="MFKW01000052">
    <property type="protein sequence ID" value="OGG50329.1"/>
    <property type="molecule type" value="Genomic_DNA"/>
</dbReference>
<organism evidence="3 4">
    <name type="scientific">Candidatus Kaiserbacteria bacterium RIFCSPHIGHO2_01_FULL_54_36b</name>
    <dbReference type="NCBI Taxonomy" id="1798483"/>
    <lineage>
        <taxon>Bacteria</taxon>
        <taxon>Candidatus Kaiseribacteriota</taxon>
    </lineage>
</organism>
<evidence type="ECO:0000313" key="3">
    <source>
        <dbReference type="EMBL" id="OGG50329.1"/>
    </source>
</evidence>
<gene>
    <name evidence="3" type="ORF">A2704_05280</name>
</gene>
<keyword evidence="1" id="KW-1133">Transmembrane helix</keyword>
<evidence type="ECO:0000256" key="1">
    <source>
        <dbReference type="SAM" id="Phobius"/>
    </source>
</evidence>
<evidence type="ECO:0000259" key="2">
    <source>
        <dbReference type="Pfam" id="PF10648"/>
    </source>
</evidence>
<feature type="domain" description="Bacterial spore germination immunoglobulin-like" evidence="2">
    <location>
        <begin position="53"/>
        <end position="140"/>
    </location>
</feature>
<reference evidence="3 4" key="1">
    <citation type="journal article" date="2016" name="Nat. Commun.">
        <title>Thousands of microbial genomes shed light on interconnected biogeochemical processes in an aquifer system.</title>
        <authorList>
            <person name="Anantharaman K."/>
            <person name="Brown C.T."/>
            <person name="Hug L.A."/>
            <person name="Sharon I."/>
            <person name="Castelle C.J."/>
            <person name="Probst A.J."/>
            <person name="Thomas B.C."/>
            <person name="Singh A."/>
            <person name="Wilkins M.J."/>
            <person name="Karaoz U."/>
            <person name="Brodie E.L."/>
            <person name="Williams K.H."/>
            <person name="Hubbard S.S."/>
            <person name="Banfield J.F."/>
        </authorList>
    </citation>
    <scope>NUCLEOTIDE SEQUENCE [LARGE SCALE GENOMIC DNA]</scope>
</reference>
<dbReference type="Pfam" id="PF10648">
    <property type="entry name" value="Gmad2"/>
    <property type="match status" value="1"/>
</dbReference>
<sequence length="155" mass="16300">MNTRSWWGLISALTIIVIVLAWVLFSTPAPVEAPTATSTPPIATTTLPLAKRVVVTSPKANATVGKIFVVSGAAPGPWFFEASFPIKIVDADNNFIGSGIAQAQGEWMTTDQVTFTSTITLTGSYTGPATVVLLRDNPSGLPENDDSVSVPIVIQ</sequence>
<protein>
    <recommendedName>
        <fullName evidence="2">Bacterial spore germination immunoglobulin-like domain-containing protein</fullName>
    </recommendedName>
</protein>
<keyword evidence="1" id="KW-0812">Transmembrane</keyword>
<comment type="caution">
    <text evidence="3">The sequence shown here is derived from an EMBL/GenBank/DDBJ whole genome shotgun (WGS) entry which is preliminary data.</text>
</comment>
<feature type="transmembrane region" description="Helical" evidence="1">
    <location>
        <begin position="6"/>
        <end position="25"/>
    </location>
</feature>
<dbReference type="AlphaFoldDB" id="A0A1F6CM57"/>
<proteinExistence type="predicted"/>
<dbReference type="Proteomes" id="UP000176445">
    <property type="component" value="Unassembled WGS sequence"/>
</dbReference>
<keyword evidence="1" id="KW-0472">Membrane</keyword>
<name>A0A1F6CM57_9BACT</name>
<dbReference type="InterPro" id="IPR018911">
    <property type="entry name" value="Gmad2_Ig-like_dom"/>
</dbReference>